<dbReference type="FunFam" id="3.90.850.10:FF:000002">
    <property type="entry name" value="2-hydroxyhepta-2,4-diene-1,7-dioate isomerase"/>
    <property type="match status" value="1"/>
</dbReference>
<name>A0A7S0D507_9EUKA</name>
<feature type="domain" description="Fumarylacetoacetase-like C-terminal" evidence="3">
    <location>
        <begin position="80"/>
        <end position="282"/>
    </location>
</feature>
<gene>
    <name evidence="4" type="ORF">LAMO00422_LOCUS7470</name>
</gene>
<dbReference type="InterPro" id="IPR011234">
    <property type="entry name" value="Fumarylacetoacetase-like_C"/>
</dbReference>
<dbReference type="PANTHER" id="PTHR42796">
    <property type="entry name" value="FUMARYLACETOACETATE HYDROLASE DOMAIN-CONTAINING PROTEIN 2A-RELATED"/>
    <property type="match status" value="1"/>
</dbReference>
<protein>
    <recommendedName>
        <fullName evidence="3">Fumarylacetoacetase-like C-terminal domain-containing protein</fullName>
    </recommendedName>
</protein>
<organism evidence="4">
    <name type="scientific">Amorphochlora amoebiformis</name>
    <dbReference type="NCBI Taxonomy" id="1561963"/>
    <lineage>
        <taxon>Eukaryota</taxon>
        <taxon>Sar</taxon>
        <taxon>Rhizaria</taxon>
        <taxon>Cercozoa</taxon>
        <taxon>Chlorarachniophyceae</taxon>
        <taxon>Amorphochlora</taxon>
    </lineage>
</organism>
<dbReference type="GO" id="GO:0006107">
    <property type="term" value="P:oxaloacetate metabolic process"/>
    <property type="evidence" value="ECO:0007669"/>
    <property type="project" value="UniProtKB-ARBA"/>
</dbReference>
<evidence type="ECO:0000313" key="4">
    <source>
        <dbReference type="EMBL" id="CAD8443949.1"/>
    </source>
</evidence>
<dbReference type="GO" id="GO:0050163">
    <property type="term" value="F:oxaloacetate tautomerase activity"/>
    <property type="evidence" value="ECO:0007669"/>
    <property type="project" value="UniProtKB-ARBA"/>
</dbReference>
<dbReference type="SUPFAM" id="SSF56529">
    <property type="entry name" value="FAH"/>
    <property type="match status" value="1"/>
</dbReference>
<sequence>MRLVTFILKSKPTEELVGAELLEEKSFVNLSAALKLTSMSKFLATGEKGLKSAEEVVQSGKFRVPIEDCRRLAPVTDPRKIICIGLNYIDHCHETGMAIPKEPVVFNKFPECVAADGDEIPLYETKALDYEVEMVIVIGKGGFRVKKEDAKGIIAGYTVAHDVSARDVQLANGGQWLLGKTMKGYAPIGPAIVTDLKDPHKLGIRCTVNGKMMQNSNTNQLVFNTYELVAYCSRFFPLSPGDLIFSGTPPGVGMGFKPPKYLKDGDVVTVEIDGIGSITNKVKELKF</sequence>
<dbReference type="EMBL" id="HBEM01010671">
    <property type="protein sequence ID" value="CAD8443949.1"/>
    <property type="molecule type" value="Transcribed_RNA"/>
</dbReference>
<reference evidence="4" key="1">
    <citation type="submission" date="2021-01" db="EMBL/GenBank/DDBJ databases">
        <authorList>
            <person name="Corre E."/>
            <person name="Pelletier E."/>
            <person name="Niang G."/>
            <person name="Scheremetjew M."/>
            <person name="Finn R."/>
            <person name="Kale V."/>
            <person name="Holt S."/>
            <person name="Cochrane G."/>
            <person name="Meng A."/>
            <person name="Brown T."/>
            <person name="Cohen L."/>
        </authorList>
    </citation>
    <scope>NUCLEOTIDE SEQUENCE</scope>
    <source>
        <strain evidence="4">CCMP2058</strain>
    </source>
</reference>
<dbReference type="InterPro" id="IPR036663">
    <property type="entry name" value="Fumarylacetoacetase_C_sf"/>
</dbReference>
<accession>A0A7S0D507</accession>
<dbReference type="Pfam" id="PF01557">
    <property type="entry name" value="FAA_hydrolase"/>
    <property type="match status" value="1"/>
</dbReference>
<proteinExistence type="inferred from homology"/>
<dbReference type="AlphaFoldDB" id="A0A7S0D507"/>
<evidence type="ECO:0000256" key="1">
    <source>
        <dbReference type="ARBA" id="ARBA00010211"/>
    </source>
</evidence>
<evidence type="ECO:0000259" key="3">
    <source>
        <dbReference type="Pfam" id="PF01557"/>
    </source>
</evidence>
<dbReference type="GO" id="GO:0046872">
    <property type="term" value="F:metal ion binding"/>
    <property type="evidence" value="ECO:0007669"/>
    <property type="project" value="UniProtKB-KW"/>
</dbReference>
<dbReference type="InterPro" id="IPR051121">
    <property type="entry name" value="FAH"/>
</dbReference>
<comment type="similarity">
    <text evidence="1">Belongs to the FAH family.</text>
</comment>
<dbReference type="PANTHER" id="PTHR42796:SF4">
    <property type="entry name" value="FUMARYLACETOACETATE HYDROLASE DOMAIN-CONTAINING PROTEIN 2A"/>
    <property type="match status" value="1"/>
</dbReference>
<evidence type="ECO:0000256" key="2">
    <source>
        <dbReference type="ARBA" id="ARBA00022723"/>
    </source>
</evidence>
<keyword evidence="2" id="KW-0479">Metal-binding</keyword>
<dbReference type="Gene3D" id="3.90.850.10">
    <property type="entry name" value="Fumarylacetoacetase-like, C-terminal domain"/>
    <property type="match status" value="1"/>
</dbReference>